<organism evidence="4 5">
    <name type="scientific">Legionella maioricensis</name>
    <dbReference type="NCBI Taxonomy" id="2896528"/>
    <lineage>
        <taxon>Bacteria</taxon>
        <taxon>Pseudomonadati</taxon>
        <taxon>Pseudomonadota</taxon>
        <taxon>Gammaproteobacteria</taxon>
        <taxon>Legionellales</taxon>
        <taxon>Legionellaceae</taxon>
        <taxon>Legionella</taxon>
    </lineage>
</organism>
<keyword evidence="5" id="KW-1185">Reference proteome</keyword>
<dbReference type="PROSITE" id="PS50297">
    <property type="entry name" value="ANK_REP_REGION"/>
    <property type="match status" value="1"/>
</dbReference>
<name>A0A9X2D270_9GAMM</name>
<dbReference type="PANTHER" id="PTHR24198:SF165">
    <property type="entry name" value="ANKYRIN REPEAT-CONTAINING PROTEIN-RELATED"/>
    <property type="match status" value="1"/>
</dbReference>
<evidence type="ECO:0000256" key="1">
    <source>
        <dbReference type="ARBA" id="ARBA00022737"/>
    </source>
</evidence>
<dbReference type="RefSeq" id="WP_250421741.1">
    <property type="nucleotide sequence ID" value="NZ_JAJKBJ010000010.1"/>
</dbReference>
<reference evidence="4" key="1">
    <citation type="submission" date="2021-11" db="EMBL/GenBank/DDBJ databases">
        <title>Legionella maioricencis sp. nov., a new species isolated from hot water samples in Mallorca.</title>
        <authorList>
            <person name="Crespi S."/>
            <person name="Drasar V."/>
            <person name="Salva-Serra F."/>
            <person name="Jaen-Luchoro D."/>
            <person name="Pineiro-Iglesias B."/>
            <person name="Aliaga F."/>
            <person name="Fernandez-Juarez V."/>
            <person name="Coll G."/>
            <person name="Moore E.R.B."/>
            <person name="Bennasar-Figueras A."/>
        </authorList>
    </citation>
    <scope>NUCLEOTIDE SEQUENCE</scope>
    <source>
        <strain evidence="4">HCPI-6</strain>
    </source>
</reference>
<dbReference type="InterPro" id="IPR002110">
    <property type="entry name" value="Ankyrin_rpt"/>
</dbReference>
<dbReference type="Gene3D" id="1.25.40.20">
    <property type="entry name" value="Ankyrin repeat-containing domain"/>
    <property type="match status" value="2"/>
</dbReference>
<gene>
    <name evidence="4" type="ORF">LOX96_09880</name>
</gene>
<evidence type="ECO:0000256" key="2">
    <source>
        <dbReference type="ARBA" id="ARBA00023043"/>
    </source>
</evidence>
<proteinExistence type="predicted"/>
<dbReference type="Pfam" id="PF13637">
    <property type="entry name" value="Ank_4"/>
    <property type="match status" value="1"/>
</dbReference>
<keyword evidence="2 3" id="KW-0040">ANK repeat</keyword>
<dbReference type="SUPFAM" id="SSF48403">
    <property type="entry name" value="Ankyrin repeat"/>
    <property type="match status" value="1"/>
</dbReference>
<keyword evidence="1" id="KW-0677">Repeat</keyword>
<feature type="repeat" description="ANK" evidence="3">
    <location>
        <begin position="533"/>
        <end position="565"/>
    </location>
</feature>
<protein>
    <submittedName>
        <fullName evidence="4">Ankyrin repeat domain-containing protein</fullName>
    </submittedName>
</protein>
<sequence length="683" mass="78221">MSNSLHKLIEEYKEFMKEEFILFSRTSLSGANYYMLVPKNREKSKIQTANGELTTVGLHITVYEKVRKEVQNSTFHITINLIDENKNGDVARIYYSELGQYLFTTVKNKENTSIDTVPESLLKFGIKNIAPFVAKISKLKQDYLAQYKLLEDRLKQLSIELDHGDSSALQKKLLAYKQELERMISHIRSGTLFNQEHVFELKHYNDLLMDTEIKLSQLELAAKTNPPQTVQEVAKKSQVVITSFKVEKQAKTTRSEPSPKALQSIVPINKPAIKKEEEGPTPERVKIDELNKKIAAILHSGSLSSVGKVLQEYELQKHKFSLLEKKPAKKDKKSDKKIDETEFLDTLIRSNQLSEEINKTVLKILHEEAIYTKIEKQSLKYLLQNCTLNTEDIVELAVKNNRVQVLELVMQLRKDVNLERKTKEEKQYLLEIAYNKGYFNMFKCLLAHKASPDIVCTNKQPILFAACADARPEEMEALLEAKANPWALDPRGFAALGALVMRTSKQFNKISMAKVFLTYVPQAVEQLQGKEESKSTPLAYACQEDMWDVVELLLQFGANPNNPRHDGITPFGVCVYKNNFKLFKYVVENSTVPIREGLESALDLAVICERQHFIEYIMQYSKEHQLNLSVPSIADAQKRYEKLSYSPPSLISFGTNLKSIFFQTFCEDNDEDDMPLIVKFSSK</sequence>
<dbReference type="EMBL" id="JAJKBJ010000010">
    <property type="protein sequence ID" value="MCL9684402.1"/>
    <property type="molecule type" value="Genomic_DNA"/>
</dbReference>
<dbReference type="AlphaFoldDB" id="A0A9X2D270"/>
<comment type="caution">
    <text evidence="4">The sequence shown here is derived from an EMBL/GenBank/DDBJ whole genome shotgun (WGS) entry which is preliminary data.</text>
</comment>
<evidence type="ECO:0000313" key="4">
    <source>
        <dbReference type="EMBL" id="MCL9684402.1"/>
    </source>
</evidence>
<evidence type="ECO:0000256" key="3">
    <source>
        <dbReference type="PROSITE-ProRule" id="PRU00023"/>
    </source>
</evidence>
<dbReference type="SMART" id="SM00248">
    <property type="entry name" value="ANK"/>
    <property type="match status" value="6"/>
</dbReference>
<dbReference type="PANTHER" id="PTHR24198">
    <property type="entry name" value="ANKYRIN REPEAT AND PROTEIN KINASE DOMAIN-CONTAINING PROTEIN"/>
    <property type="match status" value="1"/>
</dbReference>
<evidence type="ECO:0000313" key="5">
    <source>
        <dbReference type="Proteomes" id="UP001139721"/>
    </source>
</evidence>
<accession>A0A9X2D270</accession>
<dbReference type="InterPro" id="IPR036770">
    <property type="entry name" value="Ankyrin_rpt-contain_sf"/>
</dbReference>
<dbReference type="PROSITE" id="PS50088">
    <property type="entry name" value="ANK_REPEAT"/>
    <property type="match status" value="1"/>
</dbReference>
<dbReference type="Proteomes" id="UP001139721">
    <property type="component" value="Unassembled WGS sequence"/>
</dbReference>